<evidence type="ECO:0000256" key="4">
    <source>
        <dbReference type="SAM" id="MobiDB-lite"/>
    </source>
</evidence>
<gene>
    <name evidence="5" type="ORF">CCMP2556_LOCUS42461</name>
</gene>
<proteinExistence type="inferred from homology"/>
<dbReference type="EMBL" id="CAXAMN010024584">
    <property type="protein sequence ID" value="CAK9087955.1"/>
    <property type="molecule type" value="Genomic_DNA"/>
</dbReference>
<dbReference type="InterPro" id="IPR000814">
    <property type="entry name" value="TBP"/>
</dbReference>
<sequence>MDGQLRLPGLPLAGGGASASSSSKEPPPDEPDASIDDLLKLIEDGPGARDQDVDELLQSLQPKEGSPFLHPTPAPGTPGSMKSLVLDDLEEAPQELDIPPDLPDPQHQLPAEVVPVPFIMVAKFHLRCELDLKEVAFSIRHAEYNPRKHTSITVRLFNPRVTALVPGCLVRFWQRGHVRRPQFWFGVSQRYLKIIQKVELFCDSLRVAFCVTLLCTVITSIFNAITTGFLAGLEPLCSTVIFPWRASRGDVCWHSKADLRLRLFFFGGFGYLNPQNGGLQNTMYVLSLLSFLLPL</sequence>
<reference evidence="5 6" key="1">
    <citation type="submission" date="2024-02" db="EMBL/GenBank/DDBJ databases">
        <authorList>
            <person name="Chen Y."/>
            <person name="Shah S."/>
            <person name="Dougan E. K."/>
            <person name="Thang M."/>
            <person name="Chan C."/>
        </authorList>
    </citation>
    <scope>NUCLEOTIDE SEQUENCE [LARGE SCALE GENOMIC DNA]</scope>
</reference>
<feature type="region of interest" description="Disordered" evidence="4">
    <location>
        <begin position="1"/>
        <end position="79"/>
    </location>
</feature>
<keyword evidence="2" id="KW-0238">DNA-binding</keyword>
<organism evidence="5 6">
    <name type="scientific">Durusdinium trenchii</name>
    <dbReference type="NCBI Taxonomy" id="1381693"/>
    <lineage>
        <taxon>Eukaryota</taxon>
        <taxon>Sar</taxon>
        <taxon>Alveolata</taxon>
        <taxon>Dinophyceae</taxon>
        <taxon>Suessiales</taxon>
        <taxon>Symbiodiniaceae</taxon>
        <taxon>Durusdinium</taxon>
    </lineage>
</organism>
<protein>
    <submittedName>
        <fullName evidence="5">Uncharacterized protein</fullName>
    </submittedName>
</protein>
<keyword evidence="6" id="KW-1185">Reference proteome</keyword>
<dbReference type="Pfam" id="PF00352">
    <property type="entry name" value="TBP"/>
    <property type="match status" value="1"/>
</dbReference>
<evidence type="ECO:0000313" key="5">
    <source>
        <dbReference type="EMBL" id="CAK9087955.1"/>
    </source>
</evidence>
<dbReference type="Proteomes" id="UP001642484">
    <property type="component" value="Unassembled WGS sequence"/>
</dbReference>
<evidence type="ECO:0000313" key="6">
    <source>
        <dbReference type="Proteomes" id="UP001642484"/>
    </source>
</evidence>
<feature type="compositionally biased region" description="Basic and acidic residues" evidence="4">
    <location>
        <begin position="37"/>
        <end position="51"/>
    </location>
</feature>
<dbReference type="Gene3D" id="3.30.310.10">
    <property type="entry name" value="TATA-Binding Protein"/>
    <property type="match status" value="1"/>
</dbReference>
<evidence type="ECO:0000256" key="1">
    <source>
        <dbReference type="ARBA" id="ARBA00005560"/>
    </source>
</evidence>
<name>A0ABP0QKH2_9DINO</name>
<evidence type="ECO:0000256" key="2">
    <source>
        <dbReference type="ARBA" id="ARBA00023125"/>
    </source>
</evidence>
<dbReference type="SUPFAM" id="SSF55945">
    <property type="entry name" value="TATA-box binding protein-like"/>
    <property type="match status" value="1"/>
</dbReference>
<dbReference type="InterPro" id="IPR012295">
    <property type="entry name" value="TBP_dom_sf"/>
</dbReference>
<comment type="similarity">
    <text evidence="1">Belongs to the TBP family.</text>
</comment>
<comment type="caution">
    <text evidence="5">The sequence shown here is derived from an EMBL/GenBank/DDBJ whole genome shotgun (WGS) entry which is preliminary data.</text>
</comment>
<keyword evidence="3" id="KW-0804">Transcription</keyword>
<evidence type="ECO:0000256" key="3">
    <source>
        <dbReference type="ARBA" id="ARBA00023163"/>
    </source>
</evidence>
<accession>A0ABP0QKH2</accession>